<name>X6NJQ0_RETFI</name>
<evidence type="ECO:0000313" key="2">
    <source>
        <dbReference type="Proteomes" id="UP000023152"/>
    </source>
</evidence>
<evidence type="ECO:0000313" key="1">
    <source>
        <dbReference type="EMBL" id="ETO25939.1"/>
    </source>
</evidence>
<reference evidence="1 2" key="1">
    <citation type="journal article" date="2013" name="Curr. Biol.">
        <title>The Genome of the Foraminiferan Reticulomyxa filosa.</title>
        <authorList>
            <person name="Glockner G."/>
            <person name="Hulsmann N."/>
            <person name="Schleicher M."/>
            <person name="Noegel A.A."/>
            <person name="Eichinger L."/>
            <person name="Gallinger C."/>
            <person name="Pawlowski J."/>
            <person name="Sierra R."/>
            <person name="Euteneuer U."/>
            <person name="Pillet L."/>
            <person name="Moustafa A."/>
            <person name="Platzer M."/>
            <person name="Groth M."/>
            <person name="Szafranski K."/>
            <person name="Schliwa M."/>
        </authorList>
    </citation>
    <scope>NUCLEOTIDE SEQUENCE [LARGE SCALE GENOMIC DNA]</scope>
</reference>
<protein>
    <submittedName>
        <fullName evidence="1">Uncharacterized protein</fullName>
    </submittedName>
</protein>
<dbReference type="EMBL" id="ASPP01008188">
    <property type="protein sequence ID" value="ETO25939.1"/>
    <property type="molecule type" value="Genomic_DNA"/>
</dbReference>
<keyword evidence="2" id="KW-1185">Reference proteome</keyword>
<proteinExistence type="predicted"/>
<comment type="caution">
    <text evidence="1">The sequence shown here is derived from an EMBL/GenBank/DDBJ whole genome shotgun (WGS) entry which is preliminary data.</text>
</comment>
<feature type="non-terminal residue" evidence="1">
    <location>
        <position position="1"/>
    </location>
</feature>
<accession>X6NJQ0</accession>
<sequence length="535" mass="61541">NNNTNKSKLEMEVYPKKIFRPTLQNNTINLPSKPRTIRLDVYLNKKLPHDSLIKNFHIDTQSDNCTSSINCLSQICRGRSLSVCATPVPNCSALSFLVYEHCTILNICELLKTQGVVVRNNAEFYISSKPGNIQQFCDDSKNLSIKNVSCFEEAQQRRNITIQCNPFGDSVCSSKNSKSAGKETHKNTISDKKLFRVSLSKNGSSALSSFMDSDQPEFEGNVLEFQMQKIDWTTQLETAIREKNQAIVRDIIINLNCQFWKYVQFAEIEGKIKRILEIEYNSLYSMSWYGSFLSSPSLSTGHNLTQKYLQAFTIQSINVALELDNAECFFVILESSSVFETLQKRNLSCMNRSRIINGLCYYLKKALRYYSKCCVQLLYNVWLLYIHKTDEMIDVFEVSKYSRKTQLSLNFLLKPQPLRDVRLVYIDQMKNTHKISQKECTQNKTDSSQCLDYLKWLASTIEPCVLADDITSPLLKNNCGLLNSHTMGRIERYLAIRGSITNYFHVDDVIDIIVDYDGFTKEKKRSFDLKGKQRS</sequence>
<organism evidence="1 2">
    <name type="scientific">Reticulomyxa filosa</name>
    <dbReference type="NCBI Taxonomy" id="46433"/>
    <lineage>
        <taxon>Eukaryota</taxon>
        <taxon>Sar</taxon>
        <taxon>Rhizaria</taxon>
        <taxon>Retaria</taxon>
        <taxon>Foraminifera</taxon>
        <taxon>Monothalamids</taxon>
        <taxon>Reticulomyxidae</taxon>
        <taxon>Reticulomyxa</taxon>
    </lineage>
</organism>
<dbReference type="Proteomes" id="UP000023152">
    <property type="component" value="Unassembled WGS sequence"/>
</dbReference>
<dbReference type="AlphaFoldDB" id="X6NJQ0"/>
<gene>
    <name evidence="1" type="ORF">RFI_11198</name>
</gene>